<protein>
    <recommendedName>
        <fullName evidence="1">ACT domain-containing protein</fullName>
    </recommendedName>
</protein>
<feature type="domain" description="ACT" evidence="1">
    <location>
        <begin position="4"/>
        <end position="83"/>
    </location>
</feature>
<name>A0A543IYY3_9ACTN</name>
<proteinExistence type="predicted"/>
<evidence type="ECO:0000313" key="3">
    <source>
        <dbReference type="Proteomes" id="UP000319213"/>
    </source>
</evidence>
<dbReference type="InterPro" id="IPR045865">
    <property type="entry name" value="ACT-like_dom_sf"/>
</dbReference>
<accession>A0A543IYY3</accession>
<dbReference type="OrthoDB" id="5243606at2"/>
<keyword evidence="3" id="KW-1185">Reference proteome</keyword>
<organism evidence="2 3">
    <name type="scientific">Thermopolyspora flexuosa</name>
    <dbReference type="NCBI Taxonomy" id="103836"/>
    <lineage>
        <taxon>Bacteria</taxon>
        <taxon>Bacillati</taxon>
        <taxon>Actinomycetota</taxon>
        <taxon>Actinomycetes</taxon>
        <taxon>Streptosporangiales</taxon>
        <taxon>Streptosporangiaceae</taxon>
        <taxon>Thermopolyspora</taxon>
    </lineage>
</organism>
<evidence type="ECO:0000313" key="2">
    <source>
        <dbReference type="EMBL" id="TQM75784.1"/>
    </source>
</evidence>
<sequence>MLLRFRVSLPDRPGVLGQVARAFGVLGADILQVTVLEREAGRAVDDFTVSWSGVLGVDELRERVSVVPGARVEGAWPTREVPGANPEFDLLGHVAADPERAYQTLVDALPDLVSAEWAAAADPATGRVAYASWAAPAEPLPADPPSRPAAFSENARHMITVPLPEAALHLVVARAQGAAFHRVELDRVVRLVEIVSLLARSAVGRTPAQA</sequence>
<dbReference type="InterPro" id="IPR002912">
    <property type="entry name" value="ACT_dom"/>
</dbReference>
<dbReference type="PROSITE" id="PS51671">
    <property type="entry name" value="ACT"/>
    <property type="match status" value="1"/>
</dbReference>
<evidence type="ECO:0000259" key="1">
    <source>
        <dbReference type="PROSITE" id="PS51671"/>
    </source>
</evidence>
<reference evidence="2 3" key="1">
    <citation type="submission" date="2019-06" db="EMBL/GenBank/DDBJ databases">
        <title>Sequencing the genomes of 1000 actinobacteria strains.</title>
        <authorList>
            <person name="Klenk H.-P."/>
        </authorList>
    </citation>
    <scope>NUCLEOTIDE SEQUENCE [LARGE SCALE GENOMIC DNA]</scope>
    <source>
        <strain evidence="2 3">DSM 43186</strain>
    </source>
</reference>
<dbReference type="Proteomes" id="UP000319213">
    <property type="component" value="Unassembled WGS sequence"/>
</dbReference>
<gene>
    <name evidence="2" type="ORF">FHX40_2502</name>
</gene>
<dbReference type="EMBL" id="VFPQ01000001">
    <property type="protein sequence ID" value="TQM75784.1"/>
    <property type="molecule type" value="Genomic_DNA"/>
</dbReference>
<dbReference type="SUPFAM" id="SSF55021">
    <property type="entry name" value="ACT-like"/>
    <property type="match status" value="1"/>
</dbReference>
<comment type="caution">
    <text evidence="2">The sequence shown here is derived from an EMBL/GenBank/DDBJ whole genome shotgun (WGS) entry which is preliminary data.</text>
</comment>
<dbReference type="AlphaFoldDB" id="A0A543IYY3"/>